<evidence type="ECO:0000313" key="15">
    <source>
        <dbReference type="EMBL" id="MEE1866456.1"/>
    </source>
</evidence>
<keyword evidence="15" id="KW-0966">Cell projection</keyword>
<evidence type="ECO:0000256" key="6">
    <source>
        <dbReference type="ARBA" id="ARBA00022692"/>
    </source>
</evidence>
<dbReference type="Pfam" id="PF01312">
    <property type="entry name" value="Bac_export_2"/>
    <property type="match status" value="1"/>
</dbReference>
<keyword evidence="6 13" id="KW-0812">Transmembrane</keyword>
<keyword evidence="5 13" id="KW-1003">Cell membrane</keyword>
<name>A0AB35WP63_9PSED</name>
<dbReference type="InterPro" id="IPR006135">
    <property type="entry name" value="T3SS_substrate_exporter"/>
</dbReference>
<keyword evidence="11 13" id="KW-1006">Bacterial flagellum protein export</keyword>
<feature type="transmembrane region" description="Helical" evidence="13">
    <location>
        <begin position="143"/>
        <end position="165"/>
    </location>
</feature>
<keyword evidence="8 13" id="KW-0653">Protein transport</keyword>
<dbReference type="GO" id="GO:0005886">
    <property type="term" value="C:plasma membrane"/>
    <property type="evidence" value="ECO:0007669"/>
    <property type="project" value="UniProtKB-SubCell"/>
</dbReference>
<evidence type="ECO:0000313" key="16">
    <source>
        <dbReference type="Proteomes" id="UP001307839"/>
    </source>
</evidence>
<dbReference type="RefSeq" id="WP_136477507.1">
    <property type="nucleotide sequence ID" value="NZ_JAZDCU010000019.1"/>
</dbReference>
<feature type="region of interest" description="Disordered" evidence="14">
    <location>
        <begin position="1"/>
        <end position="26"/>
    </location>
</feature>
<feature type="compositionally biased region" description="Basic and acidic residues" evidence="14">
    <location>
        <begin position="7"/>
        <end position="26"/>
    </location>
</feature>
<comment type="caution">
    <text evidence="15">The sequence shown here is derived from an EMBL/GenBank/DDBJ whole genome shotgun (WGS) entry which is preliminary data.</text>
</comment>
<dbReference type="InterPro" id="IPR029025">
    <property type="entry name" value="T3SS_substrate_exporter_C"/>
</dbReference>
<dbReference type="NCBIfam" id="TIGR00328">
    <property type="entry name" value="flhB"/>
    <property type="match status" value="1"/>
</dbReference>
<keyword evidence="7 13" id="KW-1005">Bacterial flagellum biogenesis</keyword>
<dbReference type="EMBL" id="JAZDQP010000005">
    <property type="protein sequence ID" value="MEE1866456.1"/>
    <property type="molecule type" value="Genomic_DNA"/>
</dbReference>
<dbReference type="PANTHER" id="PTHR30531">
    <property type="entry name" value="FLAGELLAR BIOSYNTHETIC PROTEIN FLHB"/>
    <property type="match status" value="1"/>
</dbReference>
<keyword evidence="10 13" id="KW-0472">Membrane</keyword>
<comment type="function">
    <text evidence="12 13">Required for formation of the rod structure in the basal body of the flagellar apparatus. Together with FliI and FliH, may constitute the export apparatus of flagellin.</text>
</comment>
<evidence type="ECO:0000256" key="3">
    <source>
        <dbReference type="ARBA" id="ARBA00021622"/>
    </source>
</evidence>
<feature type="transmembrane region" description="Helical" evidence="13">
    <location>
        <begin position="37"/>
        <end position="58"/>
    </location>
</feature>
<keyword evidence="4 13" id="KW-0813">Transport</keyword>
<protein>
    <recommendedName>
        <fullName evidence="3 13">Flagellar biosynthetic protein FlhB</fullName>
    </recommendedName>
</protein>
<gene>
    <name evidence="13 15" type="primary">flhB</name>
    <name evidence="15" type="ORF">V0R53_08600</name>
</gene>
<evidence type="ECO:0000256" key="13">
    <source>
        <dbReference type="RuleBase" id="RU364091"/>
    </source>
</evidence>
<dbReference type="GO" id="GO:0044780">
    <property type="term" value="P:bacterial-type flagellum assembly"/>
    <property type="evidence" value="ECO:0007669"/>
    <property type="project" value="InterPro"/>
</dbReference>
<feature type="transmembrane region" description="Helical" evidence="13">
    <location>
        <begin position="195"/>
        <end position="215"/>
    </location>
</feature>
<dbReference type="Proteomes" id="UP001307839">
    <property type="component" value="Unassembled WGS sequence"/>
</dbReference>
<feature type="transmembrane region" description="Helical" evidence="13">
    <location>
        <begin position="100"/>
        <end position="122"/>
    </location>
</feature>
<dbReference type="AlphaFoldDB" id="A0AB35WP63"/>
<evidence type="ECO:0000256" key="1">
    <source>
        <dbReference type="ARBA" id="ARBA00004651"/>
    </source>
</evidence>
<evidence type="ECO:0000256" key="12">
    <source>
        <dbReference type="ARBA" id="ARBA00025078"/>
    </source>
</evidence>
<reference evidence="15 16" key="1">
    <citation type="submission" date="2024-01" db="EMBL/GenBank/DDBJ databases">
        <title>Unpublished Manusciprt.</title>
        <authorList>
            <person name="Duman M."/>
            <person name="Valdes E.G."/>
            <person name="Ajmi N."/>
            <person name="Altun S."/>
            <person name="Saticioglu I.B."/>
        </authorList>
    </citation>
    <scope>NUCLEOTIDE SEQUENCE [LARGE SCALE GENOMIC DNA]</scope>
    <source>
        <strain evidence="15 16">120P</strain>
    </source>
</reference>
<evidence type="ECO:0000256" key="4">
    <source>
        <dbReference type="ARBA" id="ARBA00022448"/>
    </source>
</evidence>
<dbReference type="Gene3D" id="6.10.250.2080">
    <property type="match status" value="1"/>
</dbReference>
<evidence type="ECO:0000256" key="9">
    <source>
        <dbReference type="ARBA" id="ARBA00022989"/>
    </source>
</evidence>
<dbReference type="GO" id="GO:0009306">
    <property type="term" value="P:protein secretion"/>
    <property type="evidence" value="ECO:0007669"/>
    <property type="project" value="InterPro"/>
</dbReference>
<evidence type="ECO:0000256" key="8">
    <source>
        <dbReference type="ARBA" id="ARBA00022927"/>
    </source>
</evidence>
<evidence type="ECO:0000256" key="7">
    <source>
        <dbReference type="ARBA" id="ARBA00022795"/>
    </source>
</evidence>
<proteinExistence type="inferred from homology"/>
<dbReference type="InterPro" id="IPR006136">
    <property type="entry name" value="FlhB"/>
</dbReference>
<keyword evidence="15" id="KW-0282">Flagellum</keyword>
<dbReference type="FunFam" id="3.40.1690.10:FF:000001">
    <property type="entry name" value="Flagellar biosynthetic protein FlhB"/>
    <property type="match status" value="1"/>
</dbReference>
<comment type="subcellular location">
    <subcellularLocation>
        <location evidence="1">Cell membrane</location>
        <topology evidence="1">Multi-pass membrane protein</topology>
    </subcellularLocation>
</comment>
<comment type="similarity">
    <text evidence="2 13">Belongs to the type III secretion exporter family.</text>
</comment>
<evidence type="ECO:0000256" key="5">
    <source>
        <dbReference type="ARBA" id="ARBA00022475"/>
    </source>
</evidence>
<sequence>MAESESGQDKTEDPTDKRKKDAREKGEIARSKELNTVAVTLAGAGALLAFGGGMAQALMELMRSNFILPREVITDERFMGIFLMAAGKTALLTIQPVLLVLLVASIIGPVALGGFLFSGSLLQPKFSRMNPLAGIKRMFSVNALSELLKALAKFFMILIVALVVLSADRDDLLAIANEPLEQAIIHGVQVVGWSALWMAAGLLLIAAADVPIQLWQTHKKMLMTKQEIRDEYKDSEGKPEVKQRIRQLQRDASQRRMMAAVPDADVIITNPTHYAVALKYDPEQGAAPVLLAKGADFIALKIREIANEHKIQVLESPALARSIYYSTELEQEIPAGLYLAVAQVLAYVFQIRQYRAGKGKPPEPLKDLPIPPDLQHD</sequence>
<accession>A0AB35WP63</accession>
<keyword evidence="16" id="KW-1185">Reference proteome</keyword>
<evidence type="ECO:0000256" key="2">
    <source>
        <dbReference type="ARBA" id="ARBA00010690"/>
    </source>
</evidence>
<evidence type="ECO:0000256" key="10">
    <source>
        <dbReference type="ARBA" id="ARBA00023136"/>
    </source>
</evidence>
<organism evidence="15 16">
    <name type="scientific">Pseudomonas auratipiscis</name>
    <dbReference type="NCBI Taxonomy" id="3115853"/>
    <lineage>
        <taxon>Bacteria</taxon>
        <taxon>Pseudomonadati</taxon>
        <taxon>Pseudomonadota</taxon>
        <taxon>Gammaproteobacteria</taxon>
        <taxon>Pseudomonadales</taxon>
        <taxon>Pseudomonadaceae</taxon>
        <taxon>Pseudomonas</taxon>
    </lineage>
</organism>
<evidence type="ECO:0000256" key="14">
    <source>
        <dbReference type="SAM" id="MobiDB-lite"/>
    </source>
</evidence>
<dbReference type="PANTHER" id="PTHR30531:SF12">
    <property type="entry name" value="FLAGELLAR BIOSYNTHETIC PROTEIN FLHB"/>
    <property type="match status" value="1"/>
</dbReference>
<dbReference type="PRINTS" id="PR00950">
    <property type="entry name" value="TYPE3IMSPROT"/>
</dbReference>
<keyword evidence="9 13" id="KW-1133">Transmembrane helix</keyword>
<dbReference type="SUPFAM" id="SSF160544">
    <property type="entry name" value="EscU C-terminal domain-like"/>
    <property type="match status" value="1"/>
</dbReference>
<dbReference type="Gene3D" id="3.40.1690.10">
    <property type="entry name" value="secretion proteins EscU"/>
    <property type="match status" value="1"/>
</dbReference>
<evidence type="ECO:0000256" key="11">
    <source>
        <dbReference type="ARBA" id="ARBA00023225"/>
    </source>
</evidence>
<keyword evidence="15" id="KW-0969">Cilium</keyword>